<dbReference type="RefSeq" id="WP_353540753.1">
    <property type="nucleotide sequence ID" value="NZ_BAABRN010000004.1"/>
</dbReference>
<keyword evidence="1" id="KW-0812">Transmembrane</keyword>
<keyword evidence="1" id="KW-1133">Transmembrane helix</keyword>
<dbReference type="EMBL" id="BAABRN010000004">
    <property type="protein sequence ID" value="GAA5500769.1"/>
    <property type="molecule type" value="Genomic_DNA"/>
</dbReference>
<feature type="transmembrane region" description="Helical" evidence="1">
    <location>
        <begin position="31"/>
        <end position="48"/>
    </location>
</feature>
<sequence>MFSGILFLLGLLAFIGGPVLFADGSRALHNLHVLSVVFFVLSFLMALIVRSWFMALAALLTGGVIAGITFGWI</sequence>
<keyword evidence="3" id="KW-1185">Reference proteome</keyword>
<proteinExistence type="predicted"/>
<comment type="caution">
    <text evidence="2">The sequence shown here is derived from an EMBL/GenBank/DDBJ whole genome shotgun (WGS) entry which is preliminary data.</text>
</comment>
<reference evidence="2 3" key="1">
    <citation type="submission" date="2024-02" db="EMBL/GenBank/DDBJ databases">
        <title>Deinococcus xinjiangensis NBRC 107630.</title>
        <authorList>
            <person name="Ichikawa N."/>
            <person name="Katano-Makiyama Y."/>
            <person name="Hidaka K."/>
        </authorList>
    </citation>
    <scope>NUCLEOTIDE SEQUENCE [LARGE SCALE GENOMIC DNA]</scope>
    <source>
        <strain evidence="2 3">NBRC 107630</strain>
    </source>
</reference>
<feature type="transmembrane region" description="Helical" evidence="1">
    <location>
        <begin position="53"/>
        <end position="72"/>
    </location>
</feature>
<evidence type="ECO:0000256" key="1">
    <source>
        <dbReference type="SAM" id="Phobius"/>
    </source>
</evidence>
<accession>A0ABP9V672</accession>
<gene>
    <name evidence="2" type="ORF">Dxin01_00494</name>
</gene>
<organism evidence="2 3">
    <name type="scientific">Deinococcus xinjiangensis</name>
    <dbReference type="NCBI Taxonomy" id="457454"/>
    <lineage>
        <taxon>Bacteria</taxon>
        <taxon>Thermotogati</taxon>
        <taxon>Deinococcota</taxon>
        <taxon>Deinococci</taxon>
        <taxon>Deinococcales</taxon>
        <taxon>Deinococcaceae</taxon>
        <taxon>Deinococcus</taxon>
    </lineage>
</organism>
<evidence type="ECO:0000313" key="2">
    <source>
        <dbReference type="EMBL" id="GAA5500769.1"/>
    </source>
</evidence>
<evidence type="ECO:0000313" key="3">
    <source>
        <dbReference type="Proteomes" id="UP001458946"/>
    </source>
</evidence>
<protein>
    <submittedName>
        <fullName evidence="2">Uncharacterized protein</fullName>
    </submittedName>
</protein>
<name>A0ABP9V672_9DEIO</name>
<dbReference type="Proteomes" id="UP001458946">
    <property type="component" value="Unassembled WGS sequence"/>
</dbReference>
<keyword evidence="1" id="KW-0472">Membrane</keyword>